<dbReference type="PANTHER" id="PTHR31307:SF45">
    <property type="entry name" value="OS09G0558200 PROTEIN"/>
    <property type="match status" value="1"/>
</dbReference>
<evidence type="ECO:0000313" key="3">
    <source>
        <dbReference type="EMBL" id="JAG94402.1"/>
    </source>
</evidence>
<dbReference type="SUPFAM" id="SSF81995">
    <property type="entry name" value="beta-sandwich domain of Sec23/24"/>
    <property type="match status" value="1"/>
</dbReference>
<feature type="compositionally biased region" description="Low complexity" evidence="1">
    <location>
        <begin position="21"/>
        <end position="61"/>
    </location>
</feature>
<dbReference type="Pfam" id="PF13837">
    <property type="entry name" value="Myb_DNA-bind_4"/>
    <property type="match status" value="1"/>
</dbReference>
<dbReference type="InterPro" id="IPR044822">
    <property type="entry name" value="Myb_DNA-bind_4"/>
</dbReference>
<name>A0A0D6QSB6_ARACU</name>
<evidence type="ECO:0000256" key="1">
    <source>
        <dbReference type="SAM" id="MobiDB-lite"/>
    </source>
</evidence>
<dbReference type="PANTHER" id="PTHR31307">
    <property type="entry name" value="TRIHELIX TRANSCRIPTION FACTOR ASIL2"/>
    <property type="match status" value="1"/>
</dbReference>
<proteinExistence type="predicted"/>
<dbReference type="EMBL" id="GCKF01043680">
    <property type="protein sequence ID" value="JAG94402.1"/>
    <property type="molecule type" value="Transcribed_RNA"/>
</dbReference>
<feature type="region of interest" description="Disordered" evidence="1">
    <location>
        <begin position="244"/>
        <end position="300"/>
    </location>
</feature>
<feature type="compositionally biased region" description="Polar residues" evidence="1">
    <location>
        <begin position="245"/>
        <end position="257"/>
    </location>
</feature>
<dbReference type="Gene3D" id="1.10.10.60">
    <property type="entry name" value="Homeodomain-like"/>
    <property type="match status" value="1"/>
</dbReference>
<evidence type="ECO:0000259" key="2">
    <source>
        <dbReference type="Pfam" id="PF13837"/>
    </source>
</evidence>
<dbReference type="FunFam" id="1.10.10.60:FF:000152">
    <property type="entry name" value="Trihelix transcription factor ASIL2"/>
    <property type="match status" value="1"/>
</dbReference>
<dbReference type="AlphaFoldDB" id="A0A0D6QSB6"/>
<organism evidence="3">
    <name type="scientific">Araucaria cunninghamii</name>
    <name type="common">Hoop pine</name>
    <name type="synonym">Moreton Bay pine</name>
    <dbReference type="NCBI Taxonomy" id="56994"/>
    <lineage>
        <taxon>Eukaryota</taxon>
        <taxon>Viridiplantae</taxon>
        <taxon>Streptophyta</taxon>
        <taxon>Embryophyta</taxon>
        <taxon>Tracheophyta</taxon>
        <taxon>Spermatophyta</taxon>
        <taxon>Pinopsida</taxon>
        <taxon>Pinidae</taxon>
        <taxon>Conifers II</taxon>
        <taxon>Araucariales</taxon>
        <taxon>Araucariaceae</taxon>
        <taxon>Araucaria</taxon>
    </lineage>
</organism>
<accession>A0A0D6QSB6</accession>
<feature type="region of interest" description="Disordered" evidence="1">
    <location>
        <begin position="1"/>
        <end position="77"/>
    </location>
</feature>
<dbReference type="InterPro" id="IPR044823">
    <property type="entry name" value="ASIL1/2-like"/>
</dbReference>
<protein>
    <recommendedName>
        <fullName evidence="2">Myb/SANT-like DNA-binding domain-containing protein</fullName>
    </recommendedName>
</protein>
<sequence>MGNLDSMEKQQNGNHLHHHQQQQQQQKQQQHEQQQTRAQIPPQQPQHQQLQQSQQQQLQQSYTRVGENGLSKTPDRIKRDEWSEGAVSTLLDAYESKWLLRNRAKLKGNDWEDVAKQVSTRNCGSKSVKTQSQCKNKIESMKKRYRSEAASICNPGSGPSCWPFYARMDGLLRCPTLPQTRPGGACLDTGGQPTLTDLGLQGLPKVEIGDSELVFKRTQDIQSHPGEFMAANQDLMVVEAEGHMQDSNQEDGSNTLPNRKESAALDSDTSTPRSKIANAGEGSGKGHSSKRRKNSSSEVAESIRSFADSILKLEQAKMEMYKDSERLRAETEVRRSEMELKRTEIIAKTQLQIARLLSGKKGKRKLANKNTALKSALTAAAAIQPDSIPSGVQE</sequence>
<feature type="domain" description="Myb/SANT-like DNA-binding" evidence="2">
    <location>
        <begin position="79"/>
        <end position="169"/>
    </location>
</feature>
<reference evidence="3" key="1">
    <citation type="submission" date="2015-03" db="EMBL/GenBank/DDBJ databases">
        <title>A transcriptome of Araucaria cunninghamii, an australian fine timber species.</title>
        <authorList>
            <person name="Jing Yi C.J.Y."/>
            <person name="Yin San L.Y.S."/>
            <person name="Abdul Karim S.S."/>
            <person name="Wan Azmi N.N."/>
            <person name="Hercus R.R."/>
            <person name="Croft L.L."/>
        </authorList>
    </citation>
    <scope>NUCLEOTIDE SEQUENCE</scope>
    <source>
        <strain evidence="3">MI0301</strain>
        <tissue evidence="3">Leaf</tissue>
    </source>
</reference>